<dbReference type="Gramene" id="ABO98082">
    <property type="protein sequence ID" value="ABO98082"/>
    <property type="gene ID" value="OSTLU_93252"/>
</dbReference>
<proteinExistence type="predicted"/>
<accession>A4S2Q3</accession>
<dbReference type="Proteomes" id="UP000001568">
    <property type="component" value="Chromosome 9"/>
</dbReference>
<dbReference type="AlphaFoldDB" id="A4S2Q3"/>
<evidence type="ECO:0000313" key="2">
    <source>
        <dbReference type="Proteomes" id="UP000001568"/>
    </source>
</evidence>
<protein>
    <submittedName>
        <fullName evidence="1">Uncharacterized protein</fullName>
    </submittedName>
</protein>
<reference evidence="1 2" key="1">
    <citation type="journal article" date="2007" name="Proc. Natl. Acad. Sci. U.S.A.">
        <title>The tiny eukaryote Ostreococcus provides genomic insights into the paradox of plankton speciation.</title>
        <authorList>
            <person name="Palenik B."/>
            <person name="Grimwood J."/>
            <person name="Aerts A."/>
            <person name="Rouze P."/>
            <person name="Salamov A."/>
            <person name="Putnam N."/>
            <person name="Dupont C."/>
            <person name="Jorgensen R."/>
            <person name="Derelle E."/>
            <person name="Rombauts S."/>
            <person name="Zhou K."/>
            <person name="Otillar R."/>
            <person name="Merchant S.S."/>
            <person name="Podell S."/>
            <person name="Gaasterland T."/>
            <person name="Napoli C."/>
            <person name="Gendler K."/>
            <person name="Manuell A."/>
            <person name="Tai V."/>
            <person name="Vallon O."/>
            <person name="Piganeau G."/>
            <person name="Jancek S."/>
            <person name="Heijde M."/>
            <person name="Jabbari K."/>
            <person name="Bowler C."/>
            <person name="Lohr M."/>
            <person name="Robbens S."/>
            <person name="Werner G."/>
            <person name="Dubchak I."/>
            <person name="Pazour G.J."/>
            <person name="Ren Q."/>
            <person name="Paulsen I."/>
            <person name="Delwiche C."/>
            <person name="Schmutz J."/>
            <person name="Rokhsar D."/>
            <person name="Van de Peer Y."/>
            <person name="Moreau H."/>
            <person name="Grigoriev I.V."/>
        </authorList>
    </citation>
    <scope>NUCLEOTIDE SEQUENCE [LARGE SCALE GENOMIC DNA]</scope>
    <source>
        <strain evidence="1 2">CCE9901</strain>
    </source>
</reference>
<keyword evidence="2" id="KW-1185">Reference proteome</keyword>
<dbReference type="GeneID" id="5003779"/>
<dbReference type="OrthoDB" id="567334at2759"/>
<dbReference type="EMBL" id="CP000589">
    <property type="protein sequence ID" value="ABO98082.1"/>
    <property type="molecule type" value="Genomic_DNA"/>
</dbReference>
<dbReference type="RefSeq" id="XP_001419789.1">
    <property type="nucleotide sequence ID" value="XM_001419752.1"/>
</dbReference>
<dbReference type="HOGENOM" id="CLU_1039729_0_0_1"/>
<organism evidence="1 2">
    <name type="scientific">Ostreococcus lucimarinus (strain CCE9901)</name>
    <dbReference type="NCBI Taxonomy" id="436017"/>
    <lineage>
        <taxon>Eukaryota</taxon>
        <taxon>Viridiplantae</taxon>
        <taxon>Chlorophyta</taxon>
        <taxon>Mamiellophyceae</taxon>
        <taxon>Mamiellales</taxon>
        <taxon>Bathycoccaceae</taxon>
        <taxon>Ostreococcus</taxon>
    </lineage>
</organism>
<sequence>MARLERLPFECYVLRDALDARERARATESVARYASREAWARAAANDHPTIVASHARGQRERAMACVRACGLKRCTGACGGDVGALSEAPIDLFELSARVVATAKTKDDDDGALRRAFANDDPFEASHFWALVYGEAASGDGKRRETMAPHLDRGVGWVVSISLGGRPTRMTIGKPPARGSMYDAYAQSRPVEGQDLGVEIVVNDGDAVIFRGDRVFHSVDGFAGEPVVGHDEWARALVGANGVDGYGVGRLALLFREERETQSKAVRY</sequence>
<dbReference type="KEGG" id="olu:OSTLU_93252"/>
<dbReference type="OMA" id="HFWALVY"/>
<name>A4S2Q3_OSTLU</name>
<evidence type="ECO:0000313" key="1">
    <source>
        <dbReference type="EMBL" id="ABO98082.1"/>
    </source>
</evidence>
<gene>
    <name evidence="1" type="ORF">OSTLU_93252</name>
</gene>